<sequence>MTHATKPFIIGSATRTKSGAIPNGQVGLGLALCKLVIKAHNGMISAKSDNKNGAVFKFTLPINKIMHSQVQKWGNSLGIRIPKTIAQKLRLHSGSHVELDMINQRIVITKSNLELDLLLDRIDSTNFHHENFTDDSNVGNESW</sequence>
<evidence type="ECO:0000313" key="2">
    <source>
        <dbReference type="EMBL" id="CAF2235247.1"/>
    </source>
</evidence>
<accession>A0A817A184</accession>
<protein>
    <recommendedName>
        <fullName evidence="1">SpoVT-AbrB domain-containing protein</fullName>
    </recommendedName>
</protein>
<dbReference type="GO" id="GO:0003677">
    <property type="term" value="F:DNA binding"/>
    <property type="evidence" value="ECO:0007669"/>
    <property type="project" value="InterPro"/>
</dbReference>
<dbReference type="InterPro" id="IPR004358">
    <property type="entry name" value="Sig_transdc_His_kin-like_C"/>
</dbReference>
<comment type="caution">
    <text evidence="2">The sequence shown here is derived from an EMBL/GenBank/DDBJ whole genome shotgun (WGS) entry which is preliminary data.</text>
</comment>
<dbReference type="AlphaFoldDB" id="A0A817A184"/>
<dbReference type="Proteomes" id="UP000663887">
    <property type="component" value="Unassembled WGS sequence"/>
</dbReference>
<gene>
    <name evidence="2" type="ORF">XDN619_LOCUS34549</name>
</gene>
<dbReference type="InterPro" id="IPR039052">
    <property type="entry name" value="Antitox_PemI-like"/>
</dbReference>
<dbReference type="SUPFAM" id="SSF55874">
    <property type="entry name" value="ATPase domain of HSP90 chaperone/DNA topoisomerase II/histidine kinase"/>
    <property type="match status" value="1"/>
</dbReference>
<reference evidence="2" key="1">
    <citation type="submission" date="2021-02" db="EMBL/GenBank/DDBJ databases">
        <authorList>
            <person name="Nowell W R."/>
        </authorList>
    </citation>
    <scope>NUCLEOTIDE SEQUENCE</scope>
</reference>
<dbReference type="InterPro" id="IPR007159">
    <property type="entry name" value="SpoVT-AbrB_dom"/>
</dbReference>
<name>A0A817A184_9BILA</name>
<proteinExistence type="predicted"/>
<dbReference type="GO" id="GO:0016772">
    <property type="term" value="F:transferase activity, transferring phosphorus-containing groups"/>
    <property type="evidence" value="ECO:0007669"/>
    <property type="project" value="InterPro"/>
</dbReference>
<dbReference type="PANTHER" id="PTHR40516">
    <property type="entry name" value="ANTITOXIN CHPS-RELATED"/>
    <property type="match status" value="1"/>
</dbReference>
<feature type="domain" description="SpoVT-AbrB" evidence="1">
    <location>
        <begin position="71"/>
        <end position="116"/>
    </location>
</feature>
<dbReference type="SUPFAM" id="SSF89447">
    <property type="entry name" value="AbrB/MazE/MraZ-like"/>
    <property type="match status" value="1"/>
</dbReference>
<evidence type="ECO:0000259" key="1">
    <source>
        <dbReference type="SMART" id="SM00966"/>
    </source>
</evidence>
<dbReference type="EMBL" id="CAJNRG010017616">
    <property type="protein sequence ID" value="CAF2235247.1"/>
    <property type="molecule type" value="Genomic_DNA"/>
</dbReference>
<dbReference type="PANTHER" id="PTHR40516:SF1">
    <property type="entry name" value="ANTITOXIN CHPS-RELATED"/>
    <property type="match status" value="1"/>
</dbReference>
<dbReference type="Pfam" id="PF02518">
    <property type="entry name" value="HATPase_c"/>
    <property type="match status" value="1"/>
</dbReference>
<dbReference type="Gene3D" id="2.10.260.10">
    <property type="match status" value="1"/>
</dbReference>
<dbReference type="InterPro" id="IPR037914">
    <property type="entry name" value="SpoVT-AbrB_sf"/>
</dbReference>
<dbReference type="PRINTS" id="PR00344">
    <property type="entry name" value="BCTRLSENSOR"/>
</dbReference>
<dbReference type="Gene3D" id="3.30.565.10">
    <property type="entry name" value="Histidine kinase-like ATPase, C-terminal domain"/>
    <property type="match status" value="1"/>
</dbReference>
<dbReference type="SMART" id="SM00966">
    <property type="entry name" value="SpoVT_AbrB"/>
    <property type="match status" value="1"/>
</dbReference>
<dbReference type="InterPro" id="IPR036890">
    <property type="entry name" value="HATPase_C_sf"/>
</dbReference>
<evidence type="ECO:0000313" key="3">
    <source>
        <dbReference type="Proteomes" id="UP000663887"/>
    </source>
</evidence>
<dbReference type="InterPro" id="IPR003594">
    <property type="entry name" value="HATPase_dom"/>
</dbReference>
<dbReference type="Pfam" id="PF04014">
    <property type="entry name" value="MazE_antitoxin"/>
    <property type="match status" value="1"/>
</dbReference>
<organism evidence="2 3">
    <name type="scientific">Rotaria magnacalcarata</name>
    <dbReference type="NCBI Taxonomy" id="392030"/>
    <lineage>
        <taxon>Eukaryota</taxon>
        <taxon>Metazoa</taxon>
        <taxon>Spiralia</taxon>
        <taxon>Gnathifera</taxon>
        <taxon>Rotifera</taxon>
        <taxon>Eurotatoria</taxon>
        <taxon>Bdelloidea</taxon>
        <taxon>Philodinida</taxon>
        <taxon>Philodinidae</taxon>
        <taxon>Rotaria</taxon>
    </lineage>
</organism>